<evidence type="ECO:0000313" key="3">
    <source>
        <dbReference type="Proteomes" id="UP001529491"/>
    </source>
</evidence>
<evidence type="ECO:0000313" key="2">
    <source>
        <dbReference type="EMBL" id="WOT03906.1"/>
    </source>
</evidence>
<dbReference type="EMBL" id="CP136522">
    <property type="protein sequence ID" value="WOT03906.1"/>
    <property type="molecule type" value="Genomic_DNA"/>
</dbReference>
<reference evidence="2 3" key="1">
    <citation type="submission" date="2023-10" db="EMBL/GenBank/DDBJ databases">
        <title>Complete genome sequence of Shewanella sp. DAU334.</title>
        <authorList>
            <person name="Lee Y.-S."/>
            <person name="Jeong H.-R."/>
            <person name="Hwang E.-J."/>
            <person name="Choi Y.-L."/>
            <person name="Kim G.-D."/>
        </authorList>
    </citation>
    <scope>NUCLEOTIDE SEQUENCE [LARGE SCALE GENOMIC DNA]</scope>
    <source>
        <strain evidence="2 3">DAU334</strain>
    </source>
</reference>
<protein>
    <submittedName>
        <fullName evidence="2">Uncharacterized protein</fullName>
    </submittedName>
</protein>
<keyword evidence="1" id="KW-0812">Transmembrane</keyword>
<keyword evidence="3" id="KW-1185">Reference proteome</keyword>
<gene>
    <name evidence="2" type="ORF">RGE70_11190</name>
</gene>
<keyword evidence="1" id="KW-0472">Membrane</keyword>
<dbReference type="RefSeq" id="WP_310471537.1">
    <property type="nucleotide sequence ID" value="NZ_CP136522.1"/>
</dbReference>
<accession>A0ABZ0JUJ8</accession>
<dbReference type="Proteomes" id="UP001529491">
    <property type="component" value="Chromosome"/>
</dbReference>
<name>A0ABZ0JUJ8_9GAMM</name>
<proteinExistence type="predicted"/>
<sequence length="120" mass="13426">MLTKIIVTLLVIVGAIFYLRQSKVSQTKATTQDMGKGMIVRFSLYTALSLSLIASAGYWFWDWQDGNEVVSVTIVSPMKDEVVIYHVRKKDIAKDEIVTTDGIRVRLSSQERIIVASTGN</sequence>
<keyword evidence="1" id="KW-1133">Transmembrane helix</keyword>
<evidence type="ECO:0000256" key="1">
    <source>
        <dbReference type="SAM" id="Phobius"/>
    </source>
</evidence>
<feature type="transmembrane region" description="Helical" evidence="1">
    <location>
        <begin position="42"/>
        <end position="61"/>
    </location>
</feature>
<organism evidence="2 3">
    <name type="scientific">Shewanella youngdeokensis</name>
    <dbReference type="NCBI Taxonomy" id="2999068"/>
    <lineage>
        <taxon>Bacteria</taxon>
        <taxon>Pseudomonadati</taxon>
        <taxon>Pseudomonadota</taxon>
        <taxon>Gammaproteobacteria</taxon>
        <taxon>Alteromonadales</taxon>
        <taxon>Shewanellaceae</taxon>
        <taxon>Shewanella</taxon>
    </lineage>
</organism>
<feature type="transmembrane region" description="Helical" evidence="1">
    <location>
        <begin position="6"/>
        <end position="21"/>
    </location>
</feature>